<organism evidence="1 2">
    <name type="scientific">Camellia lanceoleosa</name>
    <dbReference type="NCBI Taxonomy" id="1840588"/>
    <lineage>
        <taxon>Eukaryota</taxon>
        <taxon>Viridiplantae</taxon>
        <taxon>Streptophyta</taxon>
        <taxon>Embryophyta</taxon>
        <taxon>Tracheophyta</taxon>
        <taxon>Spermatophyta</taxon>
        <taxon>Magnoliopsida</taxon>
        <taxon>eudicotyledons</taxon>
        <taxon>Gunneridae</taxon>
        <taxon>Pentapetalae</taxon>
        <taxon>asterids</taxon>
        <taxon>Ericales</taxon>
        <taxon>Theaceae</taxon>
        <taxon>Camellia</taxon>
    </lineage>
</organism>
<proteinExistence type="predicted"/>
<name>A0ACC0G0X3_9ERIC</name>
<keyword evidence="2" id="KW-1185">Reference proteome</keyword>
<reference evidence="1 2" key="1">
    <citation type="journal article" date="2022" name="Plant J.">
        <title>Chromosome-level genome of Camellia lanceoleosa provides a valuable resource for understanding genome evolution and self-incompatibility.</title>
        <authorList>
            <person name="Gong W."/>
            <person name="Xiao S."/>
            <person name="Wang L."/>
            <person name="Liao Z."/>
            <person name="Chang Y."/>
            <person name="Mo W."/>
            <person name="Hu G."/>
            <person name="Li W."/>
            <person name="Zhao G."/>
            <person name="Zhu H."/>
            <person name="Hu X."/>
            <person name="Ji K."/>
            <person name="Xiang X."/>
            <person name="Song Q."/>
            <person name="Yuan D."/>
            <person name="Jin S."/>
            <person name="Zhang L."/>
        </authorList>
    </citation>
    <scope>NUCLEOTIDE SEQUENCE [LARGE SCALE GENOMIC DNA]</scope>
    <source>
        <strain evidence="1">SQ_2022a</strain>
    </source>
</reference>
<sequence>MVLVSVCSGVGFKPYSSLAVCAWFKELFLIGVCGVSSMCLFHGAIYQGVSLSGWRIGWAVAPAYIASTIRNIHTKLTDSTPAPFQEGALTALRSPLEYFESLRRVGFRKL</sequence>
<evidence type="ECO:0000313" key="2">
    <source>
        <dbReference type="Proteomes" id="UP001060215"/>
    </source>
</evidence>
<dbReference type="EMBL" id="CM045769">
    <property type="protein sequence ID" value="KAI7993967.1"/>
    <property type="molecule type" value="Genomic_DNA"/>
</dbReference>
<comment type="caution">
    <text evidence="1">The sequence shown here is derived from an EMBL/GenBank/DDBJ whole genome shotgun (WGS) entry which is preliminary data.</text>
</comment>
<gene>
    <name evidence="1" type="ORF">LOK49_LG11G01548</name>
</gene>
<accession>A0ACC0G0X3</accession>
<protein>
    <submittedName>
        <fullName evidence="1">Kynurenine--oxoglutarate transaminase</fullName>
    </submittedName>
</protein>
<evidence type="ECO:0000313" key="1">
    <source>
        <dbReference type="EMBL" id="KAI7993967.1"/>
    </source>
</evidence>
<dbReference type="Proteomes" id="UP001060215">
    <property type="component" value="Chromosome 12"/>
</dbReference>